<sequence length="293" mass="31826">MNTILHKKHSKRSLFAVLCTFLLCISLTLPVLASAKVDLASIEVANKSEISGDVYDGAGLLSSDQITALSNKLAAIEQQYQCDVVVFTLKDTNGYDVRNYVEAIYTQCGYGYGDGHDGIIFAVSMAERDWQLLTYGYGLTAVSNEYGFDYISSRVTSKLSDGDYYDAFTTFADLSEAFLKEAREGTPYSDDNPAKLTFLSRALPYLMSFGIAFIVALIICSVKAASMKTAVKKTSAADYMEPGSFHLTKKRDYYLYTTTQRVKREKNDSSSSSGSSGGGSTDSNGFGGGGGKF</sequence>
<dbReference type="AlphaFoldDB" id="A0AAE3JBB0"/>
<dbReference type="PANTHER" id="PTHR30373:SF2">
    <property type="entry name" value="UPF0603 PROTEIN YGCG"/>
    <property type="match status" value="1"/>
</dbReference>
<dbReference type="Gene3D" id="3.10.310.50">
    <property type="match status" value="1"/>
</dbReference>
<comment type="caution">
    <text evidence="4">The sequence shown here is derived from an EMBL/GenBank/DDBJ whole genome shotgun (WGS) entry which is preliminary data.</text>
</comment>
<dbReference type="InterPro" id="IPR007621">
    <property type="entry name" value="TPM_dom"/>
</dbReference>
<feature type="region of interest" description="Disordered" evidence="1">
    <location>
        <begin position="260"/>
        <end position="293"/>
    </location>
</feature>
<keyword evidence="2" id="KW-0472">Membrane</keyword>
<evidence type="ECO:0000313" key="5">
    <source>
        <dbReference type="Proteomes" id="UP001198200"/>
    </source>
</evidence>
<keyword evidence="5" id="KW-1185">Reference proteome</keyword>
<evidence type="ECO:0000313" key="4">
    <source>
        <dbReference type="EMBL" id="MCC2220569.1"/>
    </source>
</evidence>
<dbReference type="Pfam" id="PF04536">
    <property type="entry name" value="TPM_phosphatase"/>
    <property type="match status" value="1"/>
</dbReference>
<evidence type="ECO:0000256" key="1">
    <source>
        <dbReference type="SAM" id="MobiDB-lite"/>
    </source>
</evidence>
<feature type="transmembrane region" description="Helical" evidence="2">
    <location>
        <begin position="202"/>
        <end position="225"/>
    </location>
</feature>
<keyword evidence="2" id="KW-0812">Transmembrane</keyword>
<gene>
    <name evidence="4" type="ORF">LKD48_02745</name>
</gene>
<evidence type="ECO:0000256" key="2">
    <source>
        <dbReference type="SAM" id="Phobius"/>
    </source>
</evidence>
<keyword evidence="2" id="KW-1133">Transmembrane helix</keyword>
<dbReference type="RefSeq" id="WP_066561674.1">
    <property type="nucleotide sequence ID" value="NZ_JAJEQN010000005.1"/>
</dbReference>
<reference evidence="4 5" key="1">
    <citation type="submission" date="2021-10" db="EMBL/GenBank/DDBJ databases">
        <title>Anaerobic single-cell dispensing facilitates the cultivation of human gut bacteria.</title>
        <authorList>
            <person name="Afrizal A."/>
        </authorList>
    </citation>
    <scope>NUCLEOTIDE SEQUENCE [LARGE SCALE GENOMIC DNA]</scope>
    <source>
        <strain evidence="4 5">CLA-AA-H224</strain>
    </source>
</reference>
<name>A0AAE3JBB0_9FIRM</name>
<protein>
    <submittedName>
        <fullName evidence="4">TPM domain-containing protein</fullName>
    </submittedName>
</protein>
<accession>A0AAE3JBB0</accession>
<dbReference type="PANTHER" id="PTHR30373">
    <property type="entry name" value="UPF0603 PROTEIN YGCG"/>
    <property type="match status" value="1"/>
</dbReference>
<proteinExistence type="predicted"/>
<dbReference type="Proteomes" id="UP001198200">
    <property type="component" value="Unassembled WGS sequence"/>
</dbReference>
<feature type="compositionally biased region" description="Gly residues" evidence="1">
    <location>
        <begin position="275"/>
        <end position="293"/>
    </location>
</feature>
<dbReference type="EMBL" id="JAJEQN010000005">
    <property type="protein sequence ID" value="MCC2220569.1"/>
    <property type="molecule type" value="Genomic_DNA"/>
</dbReference>
<evidence type="ECO:0000259" key="3">
    <source>
        <dbReference type="Pfam" id="PF04536"/>
    </source>
</evidence>
<feature type="domain" description="TPM" evidence="3">
    <location>
        <begin position="54"/>
        <end position="173"/>
    </location>
</feature>
<organism evidence="4 5">
    <name type="scientific">Anthropogastromicrobium aceti</name>
    <dbReference type="NCBI Taxonomy" id="2981768"/>
    <lineage>
        <taxon>Bacteria</taxon>
        <taxon>Bacillati</taxon>
        <taxon>Bacillota</taxon>
        <taxon>Clostridia</taxon>
        <taxon>Lachnospirales</taxon>
        <taxon>Lachnospiraceae</taxon>
        <taxon>Anthropogastromicrobium</taxon>
    </lineage>
</organism>